<reference evidence="7" key="1">
    <citation type="submission" date="2019-08" db="EMBL/GenBank/DDBJ databases">
        <title>Arthrobacter sp. nov., isolated from plateau pika and Tibetan wild ass.</title>
        <authorList>
            <person name="Ge Y."/>
        </authorList>
    </citation>
    <scope>NUCLEOTIDE SEQUENCE [LARGE SCALE GENOMIC DNA]</scope>
    <source>
        <strain evidence="7">HF-4214</strain>
    </source>
</reference>
<organism evidence="6 7">
    <name type="scientific">Eggerthella guodeyinii</name>
    <dbReference type="NCBI Taxonomy" id="2690837"/>
    <lineage>
        <taxon>Bacteria</taxon>
        <taxon>Bacillati</taxon>
        <taxon>Actinomycetota</taxon>
        <taxon>Coriobacteriia</taxon>
        <taxon>Eggerthellales</taxon>
        <taxon>Eggerthellaceae</taxon>
        <taxon>Eggerthella</taxon>
    </lineage>
</organism>
<keyword evidence="2" id="KW-0238">DNA-binding</keyword>
<dbReference type="AlphaFoldDB" id="A0A6N7RKZ5"/>
<dbReference type="SUPFAM" id="SSF46894">
    <property type="entry name" value="C-terminal effector domain of the bipartite response regulators"/>
    <property type="match status" value="1"/>
</dbReference>
<keyword evidence="4" id="KW-0812">Transmembrane</keyword>
<proteinExistence type="predicted"/>
<evidence type="ECO:0000256" key="4">
    <source>
        <dbReference type="SAM" id="Phobius"/>
    </source>
</evidence>
<dbReference type="CDD" id="cd06170">
    <property type="entry name" value="LuxR_C_like"/>
    <property type="match status" value="1"/>
</dbReference>
<comment type="caution">
    <text evidence="6">The sequence shown here is derived from an EMBL/GenBank/DDBJ whole genome shotgun (WGS) entry which is preliminary data.</text>
</comment>
<feature type="transmembrane region" description="Helical" evidence="4">
    <location>
        <begin position="241"/>
        <end position="262"/>
    </location>
</feature>
<dbReference type="PROSITE" id="PS50043">
    <property type="entry name" value="HTH_LUXR_2"/>
    <property type="match status" value="1"/>
</dbReference>
<dbReference type="InterPro" id="IPR016032">
    <property type="entry name" value="Sig_transdc_resp-reg_C-effctor"/>
</dbReference>
<dbReference type="Gene3D" id="1.10.10.10">
    <property type="entry name" value="Winged helix-like DNA-binding domain superfamily/Winged helix DNA-binding domain"/>
    <property type="match status" value="1"/>
</dbReference>
<keyword evidence="1" id="KW-0805">Transcription regulation</keyword>
<feature type="transmembrane region" description="Helical" evidence="4">
    <location>
        <begin position="309"/>
        <end position="335"/>
    </location>
</feature>
<dbReference type="PRINTS" id="PR00038">
    <property type="entry name" value="HTHLUXR"/>
</dbReference>
<feature type="transmembrane region" description="Helical" evidence="4">
    <location>
        <begin position="427"/>
        <end position="449"/>
    </location>
</feature>
<dbReference type="InterPro" id="IPR000792">
    <property type="entry name" value="Tscrpt_reg_LuxR_C"/>
</dbReference>
<feature type="transmembrane region" description="Helical" evidence="4">
    <location>
        <begin position="461"/>
        <end position="479"/>
    </location>
</feature>
<name>A0A6N7RKZ5_9ACTN</name>
<evidence type="ECO:0000256" key="2">
    <source>
        <dbReference type="ARBA" id="ARBA00023125"/>
    </source>
</evidence>
<protein>
    <recommendedName>
        <fullName evidence="5">HTH luxR-type domain-containing protein</fullName>
    </recommendedName>
</protein>
<feature type="transmembrane region" description="Helical" evidence="4">
    <location>
        <begin position="347"/>
        <end position="364"/>
    </location>
</feature>
<dbReference type="GO" id="GO:0003677">
    <property type="term" value="F:DNA binding"/>
    <property type="evidence" value="ECO:0007669"/>
    <property type="project" value="UniProtKB-KW"/>
</dbReference>
<feature type="transmembrane region" description="Helical" evidence="4">
    <location>
        <begin position="145"/>
        <end position="166"/>
    </location>
</feature>
<dbReference type="InterPro" id="IPR036388">
    <property type="entry name" value="WH-like_DNA-bd_sf"/>
</dbReference>
<feature type="transmembrane region" description="Helical" evidence="4">
    <location>
        <begin position="178"/>
        <end position="196"/>
    </location>
</feature>
<keyword evidence="7" id="KW-1185">Reference proteome</keyword>
<feature type="transmembrane region" description="Helical" evidence="4">
    <location>
        <begin position="268"/>
        <end position="288"/>
    </location>
</feature>
<feature type="transmembrane region" description="Helical" evidence="4">
    <location>
        <begin position="208"/>
        <end position="229"/>
    </location>
</feature>
<evidence type="ECO:0000256" key="1">
    <source>
        <dbReference type="ARBA" id="ARBA00023015"/>
    </source>
</evidence>
<evidence type="ECO:0000256" key="3">
    <source>
        <dbReference type="ARBA" id="ARBA00023163"/>
    </source>
</evidence>
<accession>A0A6N7RKZ5</accession>
<dbReference type="PANTHER" id="PTHR44688">
    <property type="entry name" value="DNA-BINDING TRANSCRIPTIONAL ACTIVATOR DEVR_DOSR"/>
    <property type="match status" value="1"/>
</dbReference>
<dbReference type="GO" id="GO:0006355">
    <property type="term" value="P:regulation of DNA-templated transcription"/>
    <property type="evidence" value="ECO:0007669"/>
    <property type="project" value="InterPro"/>
</dbReference>
<keyword evidence="4" id="KW-0472">Membrane</keyword>
<dbReference type="Proteomes" id="UP000438093">
    <property type="component" value="Unassembled WGS sequence"/>
</dbReference>
<feature type="transmembrane region" description="Helical" evidence="4">
    <location>
        <begin position="113"/>
        <end position="133"/>
    </location>
</feature>
<sequence>MLGMASCVMMIPSSLTNGGLRNETPVPPAPCPPHRALPAPYHGGLERFVARRRENAASSVFTPRGEARRGILNAGRKGRVMPNEHVRNLFNAPSERRGVVAGVCQSAAGRGRIALTSACYTVWLIACCLGPAVSVPLGGGAAAAVPAWMGPLLAMAVASMVIAVWFKRTRRVPDGPSWLVALASIMTLAAALHLVWAFDRSLPSAADAALYALMSVLAGIGAALFRVEIDRVFGWIGTQQTLYQGMLGTLATLVLTTAGFAGGGDATGAPLALSGIALVLPFAAMLLLRRVVGSFPRVRYFQHGRDVPLPFPAKFVATSAVQGVAAGVLYMSLFLFGVPASGSSNTAVGQLIAVALLFATLVFLRLDFNRFIYKVAFSFVAVGFLLLAALPSAPQVGFVVLAAGFCYLDLVLWSLGACLMKNMGLPATWVASCPGAALFFGVLVGGAVTHAALGGRPLEDAAMLASFAACFLFACALFLSSGSNLKYGWGTVLPGEGGLEAGDLAGIVRFVATERAVTQRETEVMLLLAQGKSRRAICEELTVSPDTVKTHVRAIYRKLDVHSQQELIDRIVAEREHLVDDADEVALGSS</sequence>
<feature type="domain" description="HTH luxR-type" evidence="5">
    <location>
        <begin position="510"/>
        <end position="575"/>
    </location>
</feature>
<gene>
    <name evidence="6" type="ORF">GJG86_05430</name>
</gene>
<dbReference type="SMART" id="SM00421">
    <property type="entry name" value="HTH_LUXR"/>
    <property type="match status" value="1"/>
</dbReference>
<evidence type="ECO:0000313" key="7">
    <source>
        <dbReference type="Proteomes" id="UP000438093"/>
    </source>
</evidence>
<feature type="transmembrane region" description="Helical" evidence="4">
    <location>
        <begin position="396"/>
        <end position="415"/>
    </location>
</feature>
<evidence type="ECO:0000313" key="6">
    <source>
        <dbReference type="EMBL" id="MRX81929.1"/>
    </source>
</evidence>
<dbReference type="PANTHER" id="PTHR44688:SF16">
    <property type="entry name" value="DNA-BINDING TRANSCRIPTIONAL ACTIVATOR DEVR_DOSR"/>
    <property type="match status" value="1"/>
</dbReference>
<keyword evidence="4" id="KW-1133">Transmembrane helix</keyword>
<dbReference type="Pfam" id="PF00196">
    <property type="entry name" value="GerE"/>
    <property type="match status" value="1"/>
</dbReference>
<dbReference type="EMBL" id="VTFY01000003">
    <property type="protein sequence ID" value="MRX81929.1"/>
    <property type="molecule type" value="Genomic_DNA"/>
</dbReference>
<feature type="transmembrane region" description="Helical" evidence="4">
    <location>
        <begin position="371"/>
        <end position="390"/>
    </location>
</feature>
<evidence type="ECO:0000259" key="5">
    <source>
        <dbReference type="PROSITE" id="PS50043"/>
    </source>
</evidence>
<keyword evidence="3" id="KW-0804">Transcription</keyword>